<feature type="region of interest" description="Disordered" evidence="1">
    <location>
        <begin position="254"/>
        <end position="283"/>
    </location>
</feature>
<feature type="compositionally biased region" description="Acidic residues" evidence="1">
    <location>
        <begin position="431"/>
        <end position="441"/>
    </location>
</feature>
<evidence type="ECO:0000256" key="1">
    <source>
        <dbReference type="SAM" id="MobiDB-lite"/>
    </source>
</evidence>
<evidence type="ECO:0000313" key="2">
    <source>
        <dbReference type="EMBL" id="KAK9783804.1"/>
    </source>
</evidence>
<feature type="compositionally biased region" description="Polar residues" evidence="1">
    <location>
        <begin position="376"/>
        <end position="386"/>
    </location>
</feature>
<comment type="caution">
    <text evidence="2">The sequence shown here is derived from an EMBL/GenBank/DDBJ whole genome shotgun (WGS) entry which is preliminary data.</text>
</comment>
<gene>
    <name evidence="2" type="ORF">SCAR479_00363</name>
</gene>
<keyword evidence="3" id="KW-1185">Reference proteome</keyword>
<reference evidence="2 3" key="1">
    <citation type="submission" date="2024-02" db="EMBL/GenBank/DDBJ databases">
        <title>First draft genome assembly of two strains of Seiridium cardinale.</title>
        <authorList>
            <person name="Emiliani G."/>
            <person name="Scali E."/>
        </authorList>
    </citation>
    <scope>NUCLEOTIDE SEQUENCE [LARGE SCALE GENOMIC DNA]</scope>
    <source>
        <strain evidence="2 3">BM-138-000479</strain>
    </source>
</reference>
<feature type="compositionally biased region" description="Polar residues" evidence="1">
    <location>
        <begin position="254"/>
        <end position="268"/>
    </location>
</feature>
<dbReference type="Proteomes" id="UP001465668">
    <property type="component" value="Unassembled WGS sequence"/>
</dbReference>
<dbReference type="EMBL" id="JARVKM010000001">
    <property type="protein sequence ID" value="KAK9783804.1"/>
    <property type="molecule type" value="Genomic_DNA"/>
</dbReference>
<feature type="region of interest" description="Disordered" evidence="1">
    <location>
        <begin position="339"/>
        <end position="441"/>
    </location>
</feature>
<accession>A0ABR2Y9A5</accession>
<protein>
    <submittedName>
        <fullName evidence="2">Uncharacterized protein</fullName>
    </submittedName>
</protein>
<name>A0ABR2Y9A5_9PEZI</name>
<evidence type="ECO:0000313" key="3">
    <source>
        <dbReference type="Proteomes" id="UP001465668"/>
    </source>
</evidence>
<feature type="region of interest" description="Disordered" evidence="1">
    <location>
        <begin position="217"/>
        <end position="236"/>
    </location>
</feature>
<organism evidence="2 3">
    <name type="scientific">Seiridium cardinale</name>
    <dbReference type="NCBI Taxonomy" id="138064"/>
    <lineage>
        <taxon>Eukaryota</taxon>
        <taxon>Fungi</taxon>
        <taxon>Dikarya</taxon>
        <taxon>Ascomycota</taxon>
        <taxon>Pezizomycotina</taxon>
        <taxon>Sordariomycetes</taxon>
        <taxon>Xylariomycetidae</taxon>
        <taxon>Amphisphaeriales</taxon>
        <taxon>Sporocadaceae</taxon>
        <taxon>Seiridium</taxon>
    </lineage>
</organism>
<sequence length="441" mass="49344">MSFSSFFARHWPVVGQPSQPAQLSQHQFGQPSLPVQAPSTALVSSQQSFAGGTQATRGLEHGYAFAPVVAERNAEGDTVYRRQGETTFVAQSQDLVQTQRPSHDGTLSQRDVGLPAGTRILSHLPLGPEDRPNTREGAQRRKFRNLINWVNELGRLHPDLETARQNNWQEHIVKLKRHIGALESQLKIRLRKEVTCPIFKRLIPTYPQLWRHLDPNTRRELEQGTASSRPSRMIEAPPSLMKDEDTKASILATNTNSRPFDRQVTSHGPHSFGPVKREEEQGEDAVIENGRFSARPSGLRLSNLPAPFEQIKTERQDSDDSDDCIIVSERTVRRVNQRNTAPAPLAPRAHSRTAAKSTIPPPIRPTFGEPAITRPTVAQPTATGSAITEPPVPTRSLRNREVPLPMPRRRSRSPSLSQLYRDLSPRRDAIVEELSDSEVEE</sequence>
<proteinExistence type="predicted"/>